<dbReference type="NCBIfam" id="TIGR04183">
    <property type="entry name" value="Por_Secre_tail"/>
    <property type="match status" value="1"/>
</dbReference>
<dbReference type="Proteomes" id="UP000219281">
    <property type="component" value="Unassembled WGS sequence"/>
</dbReference>
<dbReference type="RefSeq" id="WP_097127855.1">
    <property type="nucleotide sequence ID" value="NZ_OCMT01000001.1"/>
</dbReference>
<dbReference type="SUPFAM" id="SSF52129">
    <property type="entry name" value="Caspase-like"/>
    <property type="match status" value="1"/>
</dbReference>
<reference evidence="4" key="1">
    <citation type="submission" date="2017-09" db="EMBL/GenBank/DDBJ databases">
        <authorList>
            <person name="Varghese N."/>
            <person name="Submissions S."/>
        </authorList>
    </citation>
    <scope>NUCLEOTIDE SEQUENCE [LARGE SCALE GENOMIC DNA]</scope>
    <source>
        <strain evidence="4">CGMCC 1.12803</strain>
    </source>
</reference>
<dbReference type="Gene3D" id="2.60.40.10">
    <property type="entry name" value="Immunoglobulins"/>
    <property type="match status" value="2"/>
</dbReference>
<feature type="domain" description="Gingipain" evidence="2">
    <location>
        <begin position="415"/>
        <end position="758"/>
    </location>
</feature>
<keyword evidence="4" id="KW-1185">Reference proteome</keyword>
<dbReference type="OrthoDB" id="9757650at2"/>
<dbReference type="InterPro" id="IPR001769">
    <property type="entry name" value="Gingipain"/>
</dbReference>
<dbReference type="GO" id="GO:0008234">
    <property type="term" value="F:cysteine-type peptidase activity"/>
    <property type="evidence" value="ECO:0007669"/>
    <property type="project" value="InterPro"/>
</dbReference>
<dbReference type="InterPro" id="IPR013783">
    <property type="entry name" value="Ig-like_fold"/>
</dbReference>
<keyword evidence="1" id="KW-0732">Signal</keyword>
<accession>A0A285ZPX4</accession>
<proteinExistence type="predicted"/>
<dbReference type="Gene3D" id="3.40.50.10390">
    <property type="entry name" value="Gingipain r, domain 1"/>
    <property type="match status" value="1"/>
</dbReference>
<evidence type="ECO:0000313" key="3">
    <source>
        <dbReference type="EMBL" id="SOD11705.1"/>
    </source>
</evidence>
<dbReference type="InterPro" id="IPR029031">
    <property type="entry name" value="Gingipain_N_sf"/>
</dbReference>
<evidence type="ECO:0000259" key="2">
    <source>
        <dbReference type="Pfam" id="PF01364"/>
    </source>
</evidence>
<dbReference type="GO" id="GO:0006508">
    <property type="term" value="P:proteolysis"/>
    <property type="evidence" value="ECO:0007669"/>
    <property type="project" value="InterPro"/>
</dbReference>
<dbReference type="Pfam" id="PF01364">
    <property type="entry name" value="Peptidase_C25"/>
    <property type="match status" value="1"/>
</dbReference>
<evidence type="ECO:0000256" key="1">
    <source>
        <dbReference type="ARBA" id="ARBA00022729"/>
    </source>
</evidence>
<dbReference type="InterPro" id="IPR029030">
    <property type="entry name" value="Caspase-like_dom_sf"/>
</dbReference>
<dbReference type="Gene3D" id="2.60.40.4070">
    <property type="match status" value="1"/>
</dbReference>
<sequence length="1647" mass="184390">MFESMLRIYISTLLTICCLSLFGQTPFGNDWINTNQSYYKIKVAQKGIYRLNHSTLSQQIPALSSINPKYFQLFKNGKEVAIYIQGETDNTFDPNDFIEFYGEPNDGTLDKELYPEANSQPHNYYSLFTDTAAYFLTFNTNTLGKRVKNFKAAKTGLSPETHIIQESLGIYPETFYQGRYIIAHMSLSDYQIGEGFMGNAYGRGQQQNRTLSTPNLYNGTGAPTIKFETYVAGRSDSETPQPNRINHHLRISVNNGSNTFIKKDTLFSGYDIARTTFTLAANEIGANTTINYQSIDDLNLGVNGTDYQAVSYAKITYPRTVDLQSSTNLDFSLIGSAQNRYLNFSNNNKTKPLIWDVSANQRIVGEINGSNAEFVLSNNTQTRSLFLIDSAAFISPALSKVEMLNLSPTTFDKNFIIVTHKSLLPSAQNYAAYRNQGNYKSFLVTTDQLYDQFFYGVHHPFAIRNFAKYLLQYANTKPQYLLLLGKGLENHLIRAAGTLNDDLVPTYGSPPSDDLLTARINTTSLAPAIATGRIGAKTNAEVEIYLQKLKRYESYTNGLWRKKFIHISGGNNLSENLSWAGYQANMYNMAKADPFGADTVNFQKNVTMPVSANQKQQIISEINKGASLLSFLGHGAHQATEIDFGLPEDLNNGDRLLTYLVNGCTTGNTYITPPSLGEKHMFYPEKGAVGWIGTSSEGVASYLTNFSSIFYQKVFTTNFGISIAEALKLTKNQYQNFIDIINIMHTTQYTFQGDPALKFYTPEKPDFAVENQDLFMSPSNVTALSTSFDVAIVAKNLAKAVNQPLKVSMSQTLPNNTIISYPTKTFTKPVFNTDTLYFKVETNDISSAGINKFTVSLDPEGEFDEISKTNNTATFEYFMASNGVSVLYPKKYAIVAKTDIELVGQSNDLLTKDANYIFEIDTVKTFDSPWHKTTNLTAGLIPKWRPNLLTNNEQVYFWRVRLNVDVDKGGGWQESSFTYIQDSPDGWDQSRYNQYLNGTLNGLAFNNATKLLEFGKTAFSTTIQTRGDDAPTTDERTYRAAPGGRLGFLSSEFVGFTIIALNPLDLIPYNYASFYNFRNEDRVPSYYSGQFVFNINNPIEADSLAAHLNRIPNGYYVMGFNGRGINLSALSQTVKDSFLQVGVVNIGNIGAGEPYMFWGEKGAAPGSATEVMAEYGGIRSPRDQQIRFDKVYPYPLSAGNYITEQAGPATKWSNARYEVKAEANDQTTYDLLGYTSNGTMQVLQTNLPSNTVDLSGYDAKTYPRMSIRANFTDRIDKTPPQILKWRFIYDEMPEVTINPEITYDFYKGTIQEGDSVKWDIGFQNLSKYKSDSVHVYYTLTKSDRSIVKVKAGKLEELAAGANTTFKVKVPTLGLRGSNLLKLDFTPINNLDSYAFNNFIQQNFTVTRDNKEPIVDVAFDGKHIMNGEIVAPQPNIMINLTDENSFILLSDTTALNINLKTENGSYKRIAYSSGLLDFTPANSTNNNKASVAYKPSKLADGIYTLMVEAKDASGNINASNNYTIDFEVINESAITHFYPYPNPFTTAMKFVFTLTGDKVPDKIKVQIMTVTGKIVREIFKEELGNIRIGNNISDFTWDGTDMYGDRLANGVYFYKVTVENNDKSEIKHRRTTTDAFFKQNTGKIYLMK</sequence>
<dbReference type="InterPro" id="IPR026444">
    <property type="entry name" value="Secre_tail"/>
</dbReference>
<dbReference type="Gene3D" id="3.40.50.1460">
    <property type="match status" value="1"/>
</dbReference>
<dbReference type="CDD" id="cd02258">
    <property type="entry name" value="Peptidase_C25_N"/>
    <property type="match status" value="1"/>
</dbReference>
<dbReference type="EMBL" id="OCMT01000001">
    <property type="protein sequence ID" value="SOD11705.1"/>
    <property type="molecule type" value="Genomic_DNA"/>
</dbReference>
<name>A0A285ZPX4_9SPHI</name>
<gene>
    <name evidence="3" type="ORF">SAMN06297358_0290</name>
</gene>
<evidence type="ECO:0000313" key="4">
    <source>
        <dbReference type="Proteomes" id="UP000219281"/>
    </source>
</evidence>
<protein>
    <submittedName>
        <fullName evidence="3">Peptidase family C25</fullName>
    </submittedName>
</protein>
<organism evidence="3 4">
    <name type="scientific">Pedobacter xixiisoli</name>
    <dbReference type="NCBI Taxonomy" id="1476464"/>
    <lineage>
        <taxon>Bacteria</taxon>
        <taxon>Pseudomonadati</taxon>
        <taxon>Bacteroidota</taxon>
        <taxon>Sphingobacteriia</taxon>
        <taxon>Sphingobacteriales</taxon>
        <taxon>Sphingobacteriaceae</taxon>
        <taxon>Pedobacter</taxon>
    </lineage>
</organism>